<dbReference type="AlphaFoldDB" id="X0VYF8"/>
<sequence length="47" mass="5086">MGPNQPWYALRKLDLSKTAGTRKLVASAISPRSGFTIDTGGKLLCHQ</sequence>
<comment type="caution">
    <text evidence="1">The sequence shown here is derived from an EMBL/GenBank/DDBJ whole genome shotgun (WGS) entry which is preliminary data.</text>
</comment>
<dbReference type="EMBL" id="BARS01038503">
    <property type="protein sequence ID" value="GAG23370.1"/>
    <property type="molecule type" value="Genomic_DNA"/>
</dbReference>
<accession>X0VYF8</accession>
<proteinExistence type="predicted"/>
<feature type="non-terminal residue" evidence="1">
    <location>
        <position position="47"/>
    </location>
</feature>
<name>X0VYF8_9ZZZZ</name>
<protein>
    <submittedName>
        <fullName evidence="1">Uncharacterized protein</fullName>
    </submittedName>
</protein>
<reference evidence="1" key="1">
    <citation type="journal article" date="2014" name="Front. Microbiol.">
        <title>High frequency of phylogenetically diverse reductive dehalogenase-homologous genes in deep subseafloor sedimentary metagenomes.</title>
        <authorList>
            <person name="Kawai M."/>
            <person name="Futagami T."/>
            <person name="Toyoda A."/>
            <person name="Takaki Y."/>
            <person name="Nishi S."/>
            <person name="Hori S."/>
            <person name="Arai W."/>
            <person name="Tsubouchi T."/>
            <person name="Morono Y."/>
            <person name="Uchiyama I."/>
            <person name="Ito T."/>
            <person name="Fujiyama A."/>
            <person name="Inagaki F."/>
            <person name="Takami H."/>
        </authorList>
    </citation>
    <scope>NUCLEOTIDE SEQUENCE</scope>
    <source>
        <strain evidence="1">Expedition CK06-06</strain>
    </source>
</reference>
<evidence type="ECO:0000313" key="1">
    <source>
        <dbReference type="EMBL" id="GAG23370.1"/>
    </source>
</evidence>
<gene>
    <name evidence="1" type="ORF">S01H1_58914</name>
</gene>
<organism evidence="1">
    <name type="scientific">marine sediment metagenome</name>
    <dbReference type="NCBI Taxonomy" id="412755"/>
    <lineage>
        <taxon>unclassified sequences</taxon>
        <taxon>metagenomes</taxon>
        <taxon>ecological metagenomes</taxon>
    </lineage>
</organism>